<comment type="caution">
    <text evidence="4">The sequence shown here is derived from an EMBL/GenBank/DDBJ whole genome shotgun (WGS) entry which is preliminary data.</text>
</comment>
<dbReference type="GO" id="GO:0005634">
    <property type="term" value="C:nucleus"/>
    <property type="evidence" value="ECO:0007669"/>
    <property type="project" value="UniProtKB-ARBA"/>
</dbReference>
<dbReference type="InterPro" id="IPR036167">
    <property type="entry name" value="tRNA_intron_Endo_cat-like_sf"/>
</dbReference>
<dbReference type="NCBIfam" id="TIGR00324">
    <property type="entry name" value="endA"/>
    <property type="match status" value="1"/>
</dbReference>
<dbReference type="Pfam" id="PF02778">
    <property type="entry name" value="tRNA_int_endo_N"/>
    <property type="match status" value="1"/>
</dbReference>
<dbReference type="PANTHER" id="PTHR21227:SF0">
    <property type="entry name" value="TRNA-SPLICING ENDONUCLEASE SUBUNIT SEN2"/>
    <property type="match status" value="1"/>
</dbReference>
<dbReference type="Gene3D" id="3.40.1170.20">
    <property type="entry name" value="tRNA intron endonuclease, N-terminal domain"/>
    <property type="match status" value="1"/>
</dbReference>
<organism evidence="4">
    <name type="scientific">marine sediment metagenome</name>
    <dbReference type="NCBI Taxonomy" id="412755"/>
    <lineage>
        <taxon>unclassified sequences</taxon>
        <taxon>metagenomes</taxon>
        <taxon>ecological metagenomes</taxon>
    </lineage>
</organism>
<dbReference type="GO" id="GO:0006388">
    <property type="term" value="P:tRNA splicing, via endonucleolytic cleavage and ligation"/>
    <property type="evidence" value="ECO:0007669"/>
    <property type="project" value="InterPro"/>
</dbReference>
<evidence type="ECO:0008006" key="5">
    <source>
        <dbReference type="Google" id="ProtNLM"/>
    </source>
</evidence>
<dbReference type="GO" id="GO:0005737">
    <property type="term" value="C:cytoplasm"/>
    <property type="evidence" value="ECO:0007669"/>
    <property type="project" value="TreeGrafter"/>
</dbReference>
<dbReference type="InterPro" id="IPR016442">
    <property type="entry name" value="tRNA_splic_arch_short"/>
</dbReference>
<dbReference type="CDD" id="cd22363">
    <property type="entry name" value="tRNA-intron_lyase_C"/>
    <property type="match status" value="1"/>
</dbReference>
<evidence type="ECO:0000256" key="1">
    <source>
        <dbReference type="ARBA" id="ARBA00022694"/>
    </source>
</evidence>
<keyword evidence="1" id="KW-0819">tRNA processing</keyword>
<evidence type="ECO:0000259" key="2">
    <source>
        <dbReference type="Pfam" id="PF01974"/>
    </source>
</evidence>
<dbReference type="PANTHER" id="PTHR21227">
    <property type="entry name" value="TRNA-SPLICING ENDONUCLEASE SUBUNIT SEN2"/>
    <property type="match status" value="1"/>
</dbReference>
<reference evidence="4" key="1">
    <citation type="journal article" date="2014" name="Front. Microbiol.">
        <title>High frequency of phylogenetically diverse reductive dehalogenase-homologous genes in deep subseafloor sedimentary metagenomes.</title>
        <authorList>
            <person name="Kawai M."/>
            <person name="Futagami T."/>
            <person name="Toyoda A."/>
            <person name="Takaki Y."/>
            <person name="Nishi S."/>
            <person name="Hori S."/>
            <person name="Arai W."/>
            <person name="Tsubouchi T."/>
            <person name="Morono Y."/>
            <person name="Uchiyama I."/>
            <person name="Ito T."/>
            <person name="Fujiyama A."/>
            <person name="Inagaki F."/>
            <person name="Takami H."/>
        </authorList>
    </citation>
    <scope>NUCLEOTIDE SEQUENCE</scope>
    <source>
        <strain evidence="4">Expedition CK06-06</strain>
    </source>
</reference>
<dbReference type="InterPro" id="IPR011856">
    <property type="entry name" value="tRNA_endonuc-like_dom_sf"/>
</dbReference>
<dbReference type="SUPFAM" id="SSF53032">
    <property type="entry name" value="tRNA-intron endonuclease catalytic domain-like"/>
    <property type="match status" value="1"/>
</dbReference>
<evidence type="ECO:0000313" key="4">
    <source>
        <dbReference type="EMBL" id="GAJ12183.1"/>
    </source>
</evidence>
<dbReference type="EMBL" id="BARW01032341">
    <property type="protein sequence ID" value="GAJ12183.1"/>
    <property type="molecule type" value="Genomic_DNA"/>
</dbReference>
<dbReference type="AlphaFoldDB" id="X1U3P1"/>
<dbReference type="SUPFAM" id="SSF55267">
    <property type="entry name" value="tRNA-intron endonuclease N-terminal domain-like"/>
    <property type="match status" value="1"/>
</dbReference>
<sequence>MKEKFTAQFVGNRIIIWDISKGQKLYSNGFVGKPLGVRKPKSEDEFRDPSEISFFEASYLIEKKKLKILDENEKILKKEHFLERCRAQYLNFDSKMKVYKHLKDLGYVVRPGLKFGVDFSVYTKGPGLEHSPYLVQIIESEGKINPIELVRAGRLATTVRKNFVISTIIKKKLHFFVFNRYKP</sequence>
<dbReference type="InterPro" id="IPR006676">
    <property type="entry name" value="tRNA_splic"/>
</dbReference>
<protein>
    <recommendedName>
        <fullName evidence="5">tRNA intron endonuclease catalytic domain-containing protein</fullName>
    </recommendedName>
</protein>
<dbReference type="Pfam" id="PF01974">
    <property type="entry name" value="tRNA_int_endo"/>
    <property type="match status" value="1"/>
</dbReference>
<feature type="domain" description="tRNA intron endonuclease N-terminal" evidence="3">
    <location>
        <begin position="7"/>
        <end position="81"/>
    </location>
</feature>
<gene>
    <name evidence="4" type="ORF">S12H4_51210</name>
</gene>
<evidence type="ECO:0000259" key="3">
    <source>
        <dbReference type="Pfam" id="PF02778"/>
    </source>
</evidence>
<dbReference type="GO" id="GO:0003676">
    <property type="term" value="F:nucleic acid binding"/>
    <property type="evidence" value="ECO:0007669"/>
    <property type="project" value="InterPro"/>
</dbReference>
<name>X1U3P1_9ZZZZ</name>
<dbReference type="FunFam" id="3.40.1350.10:FF:000006">
    <property type="entry name" value="tRNA-splicing endonuclease"/>
    <property type="match status" value="1"/>
</dbReference>
<dbReference type="InterPro" id="IPR006678">
    <property type="entry name" value="tRNA_intron_Endonuc_N"/>
</dbReference>
<dbReference type="GO" id="GO:0000213">
    <property type="term" value="F:tRNA-intron lyase activity"/>
    <property type="evidence" value="ECO:0007669"/>
    <property type="project" value="InterPro"/>
</dbReference>
<proteinExistence type="predicted"/>
<feature type="domain" description="tRNA intron endonuclease catalytic" evidence="2">
    <location>
        <begin position="92"/>
        <end position="168"/>
    </location>
</feature>
<dbReference type="Gene3D" id="3.40.1350.10">
    <property type="match status" value="1"/>
</dbReference>
<dbReference type="InterPro" id="IPR036740">
    <property type="entry name" value="tRNA_intron_Endonuc_N_sf"/>
</dbReference>
<dbReference type="InterPro" id="IPR006677">
    <property type="entry name" value="tRNA_intron_Endonuc_cat-like"/>
</dbReference>
<dbReference type="PIRSF" id="PIRSF005285">
    <property type="entry name" value="tRNA_splic_archaea"/>
    <property type="match status" value="1"/>
</dbReference>
<accession>X1U3P1</accession>